<dbReference type="UniPathway" id="UPA00253">
    <property type="reaction ID" value="UER00456"/>
</dbReference>
<dbReference type="PANTHER" id="PTHR31873:SF6">
    <property type="entry name" value="ASPARTATE DEHYDROGENASE DOMAIN-CONTAINING PROTEIN"/>
    <property type="match status" value="1"/>
</dbReference>
<feature type="binding site" evidence="6">
    <location>
        <position position="181"/>
    </location>
    <ligand>
        <name>NAD(+)</name>
        <dbReference type="ChEBI" id="CHEBI:57540"/>
    </ligand>
</feature>
<dbReference type="NCBIfam" id="TIGR03855">
    <property type="entry name" value="NAD_NadX"/>
    <property type="match status" value="1"/>
</dbReference>
<keyword evidence="4 6" id="KW-0560">Oxidoreductase</keyword>
<comment type="miscellaneous">
    <text evidence="6">The iminoaspartate product is unstable in aqueous solution and can decompose to oxaloacetate and ammonia.</text>
</comment>
<sequence length="259" mass="27251">MNIGIMGTGNIAEYLLKSINKEKQVTGIVTAVFGRNQAAGKGLAETYQTRFYRDFNSFIKSDIDIVVEAAAVEVAAAYSVPVLENGKDLIVSSVGAFADGGFLENVRETAKDHGRTVHLPSGAVGGLDLLKSANALGGLEKVMITTRKSPASLGLEGISEEKRLFDGPAGEAIREFPKNVNVALALSLAGIGTEKTRVRVIADPSVERNTHTIEAEGSFGNIKTTIENLPMPGNPKTSYLAALSVLAALKNQGNPVVIG</sequence>
<dbReference type="GO" id="GO:0009435">
    <property type="term" value="P:NAD+ biosynthetic process"/>
    <property type="evidence" value="ECO:0007669"/>
    <property type="project" value="UniProtKB-UniRule"/>
</dbReference>
<dbReference type="Proteomes" id="UP000199200">
    <property type="component" value="Unassembled WGS sequence"/>
</dbReference>
<dbReference type="STRING" id="426757.SAMN04488127_2192"/>
<comment type="catalytic activity">
    <reaction evidence="6">
        <text>L-aspartate + NAD(+) + H2O = oxaloacetate + NH4(+) + NADH + H(+)</text>
        <dbReference type="Rhea" id="RHEA:11788"/>
        <dbReference type="ChEBI" id="CHEBI:15377"/>
        <dbReference type="ChEBI" id="CHEBI:15378"/>
        <dbReference type="ChEBI" id="CHEBI:16452"/>
        <dbReference type="ChEBI" id="CHEBI:28938"/>
        <dbReference type="ChEBI" id="CHEBI:29991"/>
        <dbReference type="ChEBI" id="CHEBI:57540"/>
        <dbReference type="ChEBI" id="CHEBI:57945"/>
        <dbReference type="EC" id="1.4.1.21"/>
    </reaction>
</comment>
<dbReference type="SUPFAM" id="SSF51735">
    <property type="entry name" value="NAD(P)-binding Rossmann-fold domains"/>
    <property type="match status" value="1"/>
</dbReference>
<dbReference type="RefSeq" id="WP_092053737.1">
    <property type="nucleotide sequence ID" value="NZ_FNZF01000003.1"/>
</dbReference>
<dbReference type="Pfam" id="PF01958">
    <property type="entry name" value="Asp_DH_C"/>
    <property type="match status" value="1"/>
</dbReference>
<comment type="pathway">
    <text evidence="6">Cofactor biosynthesis; NAD(+) biosynthesis; iminoaspartate from L-aspartate (dehydrogenase route): step 1/1.</text>
</comment>
<evidence type="ECO:0000313" key="9">
    <source>
        <dbReference type="EMBL" id="SEJ55139.1"/>
    </source>
</evidence>
<evidence type="ECO:0000256" key="4">
    <source>
        <dbReference type="ARBA" id="ARBA00023002"/>
    </source>
</evidence>
<evidence type="ECO:0000256" key="6">
    <source>
        <dbReference type="HAMAP-Rule" id="MF_01265"/>
    </source>
</evidence>
<evidence type="ECO:0000256" key="3">
    <source>
        <dbReference type="ARBA" id="ARBA00022857"/>
    </source>
</evidence>
<evidence type="ECO:0000256" key="1">
    <source>
        <dbReference type="ARBA" id="ARBA00008331"/>
    </source>
</evidence>
<feature type="active site" evidence="6">
    <location>
        <position position="211"/>
    </location>
</feature>
<dbReference type="NCBIfam" id="NF009828">
    <property type="entry name" value="PRK13303.1-3"/>
    <property type="match status" value="1"/>
</dbReference>
<keyword evidence="5 6" id="KW-0520">NAD</keyword>
<keyword evidence="3 6" id="KW-0521">NADP</keyword>
<feature type="binding site" evidence="6">
    <location>
        <position position="123"/>
    </location>
    <ligand>
        <name>NAD(+)</name>
        <dbReference type="ChEBI" id="CHEBI:57540"/>
    </ligand>
</feature>
<comment type="similarity">
    <text evidence="1 6">Belongs to the L-aspartate dehydrogenase family.</text>
</comment>
<keyword evidence="10" id="KW-1185">Reference proteome</keyword>
<proteinExistence type="inferred from homology"/>
<comment type="function">
    <text evidence="6">Specifically catalyzes the NAD or NADP-dependent dehydrogenation of L-aspartate to iminoaspartate.</text>
</comment>
<dbReference type="SUPFAM" id="SSF55347">
    <property type="entry name" value="Glyceraldehyde-3-phosphate dehydrogenase-like, C-terminal domain"/>
    <property type="match status" value="1"/>
</dbReference>
<dbReference type="InterPro" id="IPR020626">
    <property type="entry name" value="Asp_DH_prok"/>
</dbReference>
<dbReference type="InterPro" id="IPR011182">
    <property type="entry name" value="L-Asp_DH"/>
</dbReference>
<dbReference type="HAMAP" id="MF_01265">
    <property type="entry name" value="NadX"/>
    <property type="match status" value="1"/>
</dbReference>
<dbReference type="Gene3D" id="3.30.360.10">
    <property type="entry name" value="Dihydrodipicolinate Reductase, domain 2"/>
    <property type="match status" value="1"/>
</dbReference>
<dbReference type="InterPro" id="IPR022487">
    <property type="entry name" value="Asp_DH_arc"/>
</dbReference>
<dbReference type="InterPro" id="IPR002811">
    <property type="entry name" value="Asp_DH"/>
</dbReference>
<evidence type="ECO:0000259" key="7">
    <source>
        <dbReference type="Pfam" id="PF01958"/>
    </source>
</evidence>
<dbReference type="Pfam" id="PF03447">
    <property type="entry name" value="NAD_binding_3"/>
    <property type="match status" value="1"/>
</dbReference>
<dbReference type="GO" id="GO:0016639">
    <property type="term" value="F:oxidoreductase activity, acting on the CH-NH2 group of donors, NAD or NADP as acceptor"/>
    <property type="evidence" value="ECO:0007669"/>
    <property type="project" value="UniProtKB-UniRule"/>
</dbReference>
<feature type="domain" description="Aspartate dehydrogenase" evidence="7">
    <location>
        <begin position="159"/>
        <end position="246"/>
    </location>
</feature>
<evidence type="ECO:0000259" key="8">
    <source>
        <dbReference type="Pfam" id="PF03447"/>
    </source>
</evidence>
<organism evidence="9 10">
    <name type="scientific">Bhargavaea ginsengi</name>
    <dbReference type="NCBI Taxonomy" id="426757"/>
    <lineage>
        <taxon>Bacteria</taxon>
        <taxon>Bacillati</taxon>
        <taxon>Bacillota</taxon>
        <taxon>Bacilli</taxon>
        <taxon>Bacillales</taxon>
        <taxon>Caryophanaceae</taxon>
        <taxon>Bhargavaea</taxon>
    </lineage>
</organism>
<gene>
    <name evidence="6" type="primary">nadX</name>
    <name evidence="9" type="ORF">SAMN04488127_2192</name>
</gene>
<evidence type="ECO:0000313" key="10">
    <source>
        <dbReference type="Proteomes" id="UP000199200"/>
    </source>
</evidence>
<evidence type="ECO:0000256" key="2">
    <source>
        <dbReference type="ARBA" id="ARBA00022642"/>
    </source>
</evidence>
<dbReference type="AlphaFoldDB" id="A0A1H6ZNZ0"/>
<dbReference type="GO" id="GO:0051287">
    <property type="term" value="F:NAD binding"/>
    <property type="evidence" value="ECO:0007669"/>
    <property type="project" value="UniProtKB-UniRule"/>
</dbReference>
<dbReference type="PIRSF" id="PIRSF005227">
    <property type="entry name" value="Asp_dh_NAD_syn"/>
    <property type="match status" value="1"/>
</dbReference>
<protein>
    <recommendedName>
        <fullName evidence="6">L-aspartate dehydrogenase</fullName>
        <ecNumber evidence="6">1.4.1.21</ecNumber>
    </recommendedName>
</protein>
<dbReference type="EMBL" id="FNZF01000003">
    <property type="protein sequence ID" value="SEJ55139.1"/>
    <property type="molecule type" value="Genomic_DNA"/>
</dbReference>
<dbReference type="PANTHER" id="PTHR31873">
    <property type="entry name" value="L-ASPARTATE DEHYDROGENASE-RELATED"/>
    <property type="match status" value="1"/>
</dbReference>
<dbReference type="InterPro" id="IPR005106">
    <property type="entry name" value="Asp/hSer_DH_NAD-bd"/>
</dbReference>
<reference evidence="10" key="1">
    <citation type="submission" date="2016-10" db="EMBL/GenBank/DDBJ databases">
        <authorList>
            <person name="Varghese N."/>
            <person name="Submissions S."/>
        </authorList>
    </citation>
    <scope>NUCLEOTIDE SEQUENCE [LARGE SCALE GENOMIC DNA]</scope>
    <source>
        <strain evidence="10">CGMCC 1.6763</strain>
    </source>
</reference>
<dbReference type="EC" id="1.4.1.21" evidence="6"/>
<dbReference type="NCBIfam" id="NF009829">
    <property type="entry name" value="PRK13303.1-4"/>
    <property type="match status" value="1"/>
</dbReference>
<evidence type="ECO:0000256" key="5">
    <source>
        <dbReference type="ARBA" id="ARBA00023027"/>
    </source>
</evidence>
<comment type="catalytic activity">
    <reaction evidence="6">
        <text>L-aspartate + NADP(+) + H2O = oxaloacetate + NH4(+) + NADPH + H(+)</text>
        <dbReference type="Rhea" id="RHEA:11784"/>
        <dbReference type="ChEBI" id="CHEBI:15377"/>
        <dbReference type="ChEBI" id="CHEBI:15378"/>
        <dbReference type="ChEBI" id="CHEBI:16452"/>
        <dbReference type="ChEBI" id="CHEBI:28938"/>
        <dbReference type="ChEBI" id="CHEBI:29991"/>
        <dbReference type="ChEBI" id="CHEBI:57783"/>
        <dbReference type="ChEBI" id="CHEBI:58349"/>
        <dbReference type="EC" id="1.4.1.21"/>
    </reaction>
</comment>
<dbReference type="OrthoDB" id="1906017at2"/>
<name>A0A1H6ZNZ0_9BACL</name>
<accession>A0A1H6ZNZ0</accession>
<feature type="domain" description="Aspartate/homoserine dehydrogenase NAD-binding" evidence="8">
    <location>
        <begin position="7"/>
        <end position="120"/>
    </location>
</feature>
<dbReference type="Gene3D" id="3.40.50.720">
    <property type="entry name" value="NAD(P)-binding Rossmann-like Domain"/>
    <property type="match status" value="1"/>
</dbReference>
<dbReference type="InterPro" id="IPR036291">
    <property type="entry name" value="NAD(P)-bd_dom_sf"/>
</dbReference>
<dbReference type="GO" id="GO:0050661">
    <property type="term" value="F:NADP binding"/>
    <property type="evidence" value="ECO:0007669"/>
    <property type="project" value="UniProtKB-UniRule"/>
</dbReference>
<dbReference type="GO" id="GO:0033735">
    <property type="term" value="F:aspartate dehydrogenase [NAD(P)+] activity"/>
    <property type="evidence" value="ECO:0007669"/>
    <property type="project" value="UniProtKB-EC"/>
</dbReference>
<keyword evidence="2 6" id="KW-0662">Pyridine nucleotide biosynthesis</keyword>